<dbReference type="InterPro" id="IPR005786">
    <property type="entry name" value="B_amino_transII"/>
</dbReference>
<evidence type="ECO:0000256" key="11">
    <source>
        <dbReference type="RuleBase" id="RU004517"/>
    </source>
</evidence>
<dbReference type="GO" id="GO:0005739">
    <property type="term" value="C:mitochondrion"/>
    <property type="evidence" value="ECO:0007669"/>
    <property type="project" value="TreeGrafter"/>
</dbReference>
<dbReference type="GO" id="GO:0009098">
    <property type="term" value="P:L-leucine biosynthetic process"/>
    <property type="evidence" value="ECO:0007669"/>
    <property type="project" value="TreeGrafter"/>
</dbReference>
<evidence type="ECO:0000256" key="4">
    <source>
        <dbReference type="ARBA" id="ARBA00022605"/>
    </source>
</evidence>
<evidence type="ECO:0000256" key="2">
    <source>
        <dbReference type="ARBA" id="ARBA00009320"/>
    </source>
</evidence>
<evidence type="ECO:0000256" key="1">
    <source>
        <dbReference type="ARBA" id="ARBA00001933"/>
    </source>
</evidence>
<dbReference type="EMBL" id="QGMJ01000080">
    <property type="protein sequence ID" value="TVY42922.1"/>
    <property type="molecule type" value="Genomic_DNA"/>
</dbReference>
<comment type="similarity">
    <text evidence="2 9">Belongs to the class-IV pyridoxal-phosphate-dependent aminotransferase family.</text>
</comment>
<keyword evidence="6 10" id="KW-0663">Pyridoxal phosphate</keyword>
<comment type="cofactor">
    <cofactor evidence="1 10">
        <name>pyridoxal 5'-phosphate</name>
        <dbReference type="ChEBI" id="CHEBI:597326"/>
    </cofactor>
</comment>
<evidence type="ECO:0000256" key="10">
    <source>
        <dbReference type="RuleBase" id="RU004516"/>
    </source>
</evidence>
<comment type="catalytic activity">
    <reaction evidence="11">
        <text>L-valine + 2-oxoglutarate = 3-methyl-2-oxobutanoate + L-glutamate</text>
        <dbReference type="Rhea" id="RHEA:24813"/>
        <dbReference type="ChEBI" id="CHEBI:11851"/>
        <dbReference type="ChEBI" id="CHEBI:16810"/>
        <dbReference type="ChEBI" id="CHEBI:29985"/>
        <dbReference type="ChEBI" id="CHEBI:57762"/>
        <dbReference type="EC" id="2.6.1.42"/>
    </reaction>
</comment>
<sequence>MKEKKKKKIDWSLDRGWQTPQILPYQRITLDPTVCVFHYGFECFEGMKAYKDARGRLRLFRPRINMERFKKSAARVALPSFDSEELLKLIAEFVQVEERFVLLKEEYSLYLRTVLMGTSGGLGVTAPTSALLYIVASPVGEYYGEGYSGISLEATNGSIATRAWPGGAGRHKVGGNYAPCVAPEKTAQSHGYQQCLWLFGDDDAITEAGTMNIFISLRVSKSERFELVTPPLDGVILPGITRDCILKLAQEKLEHLGWLVDERKIIMVELAAASDSGALLEIFGTGTAAIVSPVEKIKWGQKIIKCGPSENHKAADLASLMTAG</sequence>
<feature type="modified residue" description="N6-(pyridoxal phosphate)lysine" evidence="8">
    <location>
        <position position="172"/>
    </location>
</feature>
<evidence type="ECO:0000256" key="9">
    <source>
        <dbReference type="RuleBase" id="RU004106"/>
    </source>
</evidence>
<dbReference type="OrthoDB" id="1732691at2759"/>
<keyword evidence="4 11" id="KW-0028">Amino-acid biosynthesis</keyword>
<dbReference type="GO" id="GO:0009099">
    <property type="term" value="P:L-valine biosynthetic process"/>
    <property type="evidence" value="ECO:0007669"/>
    <property type="project" value="TreeGrafter"/>
</dbReference>
<proteinExistence type="inferred from homology"/>
<accession>A0A8H8RY01</accession>
<dbReference type="InterPro" id="IPR001544">
    <property type="entry name" value="Aminotrans_IV"/>
</dbReference>
<comment type="catalytic activity">
    <reaction evidence="11">
        <text>L-isoleucine + 2-oxoglutarate = (S)-3-methyl-2-oxopentanoate + L-glutamate</text>
        <dbReference type="Rhea" id="RHEA:24801"/>
        <dbReference type="ChEBI" id="CHEBI:16810"/>
        <dbReference type="ChEBI" id="CHEBI:29985"/>
        <dbReference type="ChEBI" id="CHEBI:35146"/>
        <dbReference type="ChEBI" id="CHEBI:58045"/>
        <dbReference type="EC" id="2.6.1.42"/>
    </reaction>
</comment>
<evidence type="ECO:0000256" key="5">
    <source>
        <dbReference type="ARBA" id="ARBA00022679"/>
    </source>
</evidence>
<gene>
    <name evidence="12" type="primary">BAT2</name>
    <name evidence="12" type="ORF">LSUB1_G001065</name>
</gene>
<evidence type="ECO:0000256" key="8">
    <source>
        <dbReference type="PIRSR" id="PIRSR006468-1"/>
    </source>
</evidence>
<dbReference type="CDD" id="cd01557">
    <property type="entry name" value="BCAT_beta_family"/>
    <property type="match status" value="1"/>
</dbReference>
<dbReference type="PIRSF" id="PIRSF006468">
    <property type="entry name" value="BCAT1"/>
    <property type="match status" value="1"/>
</dbReference>
<keyword evidence="3 11" id="KW-0032">Aminotransferase</keyword>
<dbReference type="AlphaFoldDB" id="A0A8H8RY01"/>
<dbReference type="SUPFAM" id="SSF56752">
    <property type="entry name" value="D-aminoacid aminotransferase-like PLP-dependent enzymes"/>
    <property type="match status" value="1"/>
</dbReference>
<evidence type="ECO:0000313" key="13">
    <source>
        <dbReference type="Proteomes" id="UP000462212"/>
    </source>
</evidence>
<comment type="caution">
    <text evidence="12">The sequence shown here is derived from an EMBL/GenBank/DDBJ whole genome shotgun (WGS) entry which is preliminary data.</text>
</comment>
<dbReference type="PANTHER" id="PTHR11825">
    <property type="entry name" value="SUBGROUP IIII AMINOTRANSFERASE"/>
    <property type="match status" value="1"/>
</dbReference>
<evidence type="ECO:0000256" key="3">
    <source>
        <dbReference type="ARBA" id="ARBA00022576"/>
    </source>
</evidence>
<reference evidence="12 13" key="1">
    <citation type="submission" date="2018-05" db="EMBL/GenBank/DDBJ databases">
        <title>Genome sequencing and assembly of the regulated plant pathogen Lachnellula willkommii and related sister species for the development of diagnostic species identification markers.</title>
        <authorList>
            <person name="Giroux E."/>
            <person name="Bilodeau G."/>
        </authorList>
    </citation>
    <scope>NUCLEOTIDE SEQUENCE [LARGE SCALE GENOMIC DNA]</scope>
    <source>
        <strain evidence="12 13">CBS 197.66</strain>
    </source>
</reference>
<name>A0A8H8RY01_9HELO</name>
<dbReference type="InterPro" id="IPR036038">
    <property type="entry name" value="Aminotransferase-like"/>
</dbReference>
<dbReference type="InterPro" id="IPR033939">
    <property type="entry name" value="BCAT_family"/>
</dbReference>
<keyword evidence="7 11" id="KW-0100">Branched-chain amino acid biosynthesis</keyword>
<dbReference type="Pfam" id="PF01063">
    <property type="entry name" value="Aminotran_4"/>
    <property type="match status" value="1"/>
</dbReference>
<keyword evidence="5 11" id="KW-0808">Transferase</keyword>
<evidence type="ECO:0000256" key="7">
    <source>
        <dbReference type="ARBA" id="ARBA00023304"/>
    </source>
</evidence>
<dbReference type="FunFam" id="3.20.10.10:FF:000004">
    <property type="entry name" value="Branched-chain-amino-acid aminotransferase"/>
    <property type="match status" value="1"/>
</dbReference>
<organism evidence="12 13">
    <name type="scientific">Lachnellula subtilissima</name>
    <dbReference type="NCBI Taxonomy" id="602034"/>
    <lineage>
        <taxon>Eukaryota</taxon>
        <taxon>Fungi</taxon>
        <taxon>Dikarya</taxon>
        <taxon>Ascomycota</taxon>
        <taxon>Pezizomycotina</taxon>
        <taxon>Leotiomycetes</taxon>
        <taxon>Helotiales</taxon>
        <taxon>Lachnaceae</taxon>
        <taxon>Lachnellula</taxon>
    </lineage>
</organism>
<dbReference type="InterPro" id="IPR018300">
    <property type="entry name" value="Aminotrans_IV_CS"/>
</dbReference>
<keyword evidence="13" id="KW-1185">Reference proteome</keyword>
<protein>
    <recommendedName>
        <fullName evidence="11">Branched-chain-amino-acid aminotransferase</fullName>
        <ecNumber evidence="11">2.6.1.42</ecNumber>
    </recommendedName>
</protein>
<dbReference type="PROSITE" id="PS00770">
    <property type="entry name" value="AA_TRANSFER_CLASS_4"/>
    <property type="match status" value="1"/>
</dbReference>
<dbReference type="Gene3D" id="3.30.470.10">
    <property type="match status" value="1"/>
</dbReference>
<dbReference type="GO" id="GO:0004084">
    <property type="term" value="F:branched-chain-amino-acid transaminase activity"/>
    <property type="evidence" value="ECO:0007669"/>
    <property type="project" value="UniProtKB-EC"/>
</dbReference>
<evidence type="ECO:0000256" key="6">
    <source>
        <dbReference type="ARBA" id="ARBA00022898"/>
    </source>
</evidence>
<dbReference type="InterPro" id="IPR043132">
    <property type="entry name" value="BCAT-like_C"/>
</dbReference>
<dbReference type="EC" id="2.6.1.42" evidence="11"/>
<dbReference type="Gene3D" id="3.20.10.10">
    <property type="entry name" value="D-amino Acid Aminotransferase, subunit A, domain 2"/>
    <property type="match status" value="1"/>
</dbReference>
<comment type="catalytic activity">
    <reaction evidence="11">
        <text>L-leucine + 2-oxoglutarate = 4-methyl-2-oxopentanoate + L-glutamate</text>
        <dbReference type="Rhea" id="RHEA:18321"/>
        <dbReference type="ChEBI" id="CHEBI:16810"/>
        <dbReference type="ChEBI" id="CHEBI:17865"/>
        <dbReference type="ChEBI" id="CHEBI:29985"/>
        <dbReference type="ChEBI" id="CHEBI:57427"/>
        <dbReference type="EC" id="2.6.1.42"/>
    </reaction>
</comment>
<dbReference type="InterPro" id="IPR043131">
    <property type="entry name" value="BCAT-like_N"/>
</dbReference>
<evidence type="ECO:0000313" key="12">
    <source>
        <dbReference type="EMBL" id="TVY42922.1"/>
    </source>
</evidence>
<dbReference type="PANTHER" id="PTHR11825:SF44">
    <property type="entry name" value="BRANCHED-CHAIN-AMINO-ACID AMINOTRANSFERASE"/>
    <property type="match status" value="1"/>
</dbReference>
<dbReference type="Proteomes" id="UP000462212">
    <property type="component" value="Unassembled WGS sequence"/>
</dbReference>